<keyword evidence="9" id="KW-1185">Reference proteome</keyword>
<keyword evidence="2" id="KW-0547">Nucleotide-binding</keyword>
<feature type="compositionally biased region" description="Low complexity" evidence="6">
    <location>
        <begin position="711"/>
        <end position="725"/>
    </location>
</feature>
<dbReference type="InterPro" id="IPR008271">
    <property type="entry name" value="Ser/Thr_kinase_AS"/>
</dbReference>
<dbReference type="EC" id="2.7.11.1" evidence="8"/>
<dbReference type="Gene3D" id="1.10.510.10">
    <property type="entry name" value="Transferase(Phosphotransferase) domain 1"/>
    <property type="match status" value="1"/>
</dbReference>
<evidence type="ECO:0000313" key="9">
    <source>
        <dbReference type="Proteomes" id="UP001583186"/>
    </source>
</evidence>
<feature type="compositionally biased region" description="Basic and acidic residues" evidence="6">
    <location>
        <begin position="726"/>
        <end position="736"/>
    </location>
</feature>
<dbReference type="PROSITE" id="PS00108">
    <property type="entry name" value="PROTEIN_KINASE_ST"/>
    <property type="match status" value="1"/>
</dbReference>
<accession>A0ABR3ZN61</accession>
<keyword evidence="4" id="KW-0067">ATP-binding</keyword>
<feature type="region of interest" description="Disordered" evidence="6">
    <location>
        <begin position="860"/>
        <end position="881"/>
    </location>
</feature>
<feature type="region of interest" description="Disordered" evidence="6">
    <location>
        <begin position="1"/>
        <end position="95"/>
    </location>
</feature>
<evidence type="ECO:0000259" key="7">
    <source>
        <dbReference type="PROSITE" id="PS50011"/>
    </source>
</evidence>
<feature type="compositionally biased region" description="Polar residues" evidence="6">
    <location>
        <begin position="573"/>
        <end position="587"/>
    </location>
</feature>
<dbReference type="InterPro" id="IPR011009">
    <property type="entry name" value="Kinase-like_dom_sf"/>
</dbReference>
<feature type="region of interest" description="Disordered" evidence="6">
    <location>
        <begin position="112"/>
        <end position="131"/>
    </location>
</feature>
<dbReference type="InterPro" id="IPR000719">
    <property type="entry name" value="Prot_kinase_dom"/>
</dbReference>
<evidence type="ECO:0000256" key="5">
    <source>
        <dbReference type="ARBA" id="ARBA00037982"/>
    </source>
</evidence>
<keyword evidence="1 8" id="KW-0808">Transferase</keyword>
<feature type="region of interest" description="Disordered" evidence="6">
    <location>
        <begin position="509"/>
        <end position="528"/>
    </location>
</feature>
<feature type="compositionally biased region" description="Gly residues" evidence="6">
    <location>
        <begin position="1"/>
        <end position="10"/>
    </location>
</feature>
<feature type="compositionally biased region" description="Low complexity" evidence="6">
    <location>
        <begin position="382"/>
        <end position="402"/>
    </location>
</feature>
<keyword evidence="3" id="KW-0418">Kinase</keyword>
<protein>
    <submittedName>
        <fullName evidence="8">Mitosis inhibitor protein kinase swe1</fullName>
        <ecNumber evidence="8">2.7.11.1</ecNumber>
    </submittedName>
</protein>
<feature type="compositionally biased region" description="Low complexity" evidence="6">
    <location>
        <begin position="468"/>
        <end position="485"/>
    </location>
</feature>
<dbReference type="PANTHER" id="PTHR11042:SF196">
    <property type="entry name" value="MITOSIS INHIBITOR PROTEIN KINASE SWE1"/>
    <property type="match status" value="1"/>
</dbReference>
<dbReference type="PROSITE" id="PS50011">
    <property type="entry name" value="PROTEIN_KINASE_DOM"/>
    <property type="match status" value="1"/>
</dbReference>
<feature type="compositionally biased region" description="Polar residues" evidence="6">
    <location>
        <begin position="116"/>
        <end position="130"/>
    </location>
</feature>
<feature type="compositionally biased region" description="Low complexity" evidence="6">
    <location>
        <begin position="54"/>
        <end position="94"/>
    </location>
</feature>
<evidence type="ECO:0000313" key="8">
    <source>
        <dbReference type="EMBL" id="KAL1901865.1"/>
    </source>
</evidence>
<comment type="similarity">
    <text evidence="5">Belongs to the protein kinase superfamily. Ser/Thr protein kinase family. GCN2 subfamily.</text>
</comment>
<reference evidence="8 9" key="1">
    <citation type="journal article" date="2024" name="IMA Fungus">
        <title>IMA Genome - F19 : A genome assembly and annotation guide to empower mycologists, including annotated draft genome sequences of Ceratocystis pirilliformis, Diaporthe australafricana, Fusarium ophioides, Paecilomyces lecythidis, and Sporothrix stenoceras.</title>
        <authorList>
            <person name="Aylward J."/>
            <person name="Wilson A.M."/>
            <person name="Visagie C.M."/>
            <person name="Spraker J."/>
            <person name="Barnes I."/>
            <person name="Buitendag C."/>
            <person name="Ceriani C."/>
            <person name="Del Mar Angel L."/>
            <person name="du Plessis D."/>
            <person name="Fuchs T."/>
            <person name="Gasser K."/>
            <person name="Kramer D."/>
            <person name="Li W."/>
            <person name="Munsamy K."/>
            <person name="Piso A."/>
            <person name="Price J.L."/>
            <person name="Sonnekus B."/>
            <person name="Thomas C."/>
            <person name="van der Nest A."/>
            <person name="van Dijk A."/>
            <person name="van Heerden A."/>
            <person name="van Vuuren N."/>
            <person name="Yilmaz N."/>
            <person name="Duong T.A."/>
            <person name="van der Merwe N.A."/>
            <person name="Wingfield M.J."/>
            <person name="Wingfield B.D."/>
        </authorList>
    </citation>
    <scope>NUCLEOTIDE SEQUENCE [LARGE SCALE GENOMIC DNA]</scope>
    <source>
        <strain evidence="8 9">CMW 5346</strain>
    </source>
</reference>
<feature type="compositionally biased region" description="Polar residues" evidence="6">
    <location>
        <begin position="167"/>
        <end position="190"/>
    </location>
</feature>
<dbReference type="SUPFAM" id="SSF56112">
    <property type="entry name" value="Protein kinase-like (PK-like)"/>
    <property type="match status" value="1"/>
</dbReference>
<evidence type="ECO:0000256" key="6">
    <source>
        <dbReference type="SAM" id="MobiDB-lite"/>
    </source>
</evidence>
<dbReference type="Proteomes" id="UP001583186">
    <property type="component" value="Unassembled WGS sequence"/>
</dbReference>
<evidence type="ECO:0000256" key="4">
    <source>
        <dbReference type="ARBA" id="ARBA00022840"/>
    </source>
</evidence>
<feature type="region of interest" description="Disordered" evidence="6">
    <location>
        <begin position="545"/>
        <end position="621"/>
    </location>
</feature>
<dbReference type="EMBL" id="JAWCUI010000006">
    <property type="protein sequence ID" value="KAL1901865.1"/>
    <property type="molecule type" value="Genomic_DNA"/>
</dbReference>
<feature type="region of interest" description="Disordered" evidence="6">
    <location>
        <begin position="298"/>
        <end position="504"/>
    </location>
</feature>
<feature type="domain" description="Protein kinase" evidence="7">
    <location>
        <begin position="825"/>
        <end position="1199"/>
    </location>
</feature>
<dbReference type="Gene3D" id="3.30.200.20">
    <property type="entry name" value="Phosphorylase Kinase, domain 1"/>
    <property type="match status" value="1"/>
</dbReference>
<evidence type="ECO:0000256" key="3">
    <source>
        <dbReference type="ARBA" id="ARBA00022777"/>
    </source>
</evidence>
<feature type="compositionally biased region" description="Low complexity" evidence="6">
    <location>
        <begin position="317"/>
        <end position="340"/>
    </location>
</feature>
<organism evidence="8 9">
    <name type="scientific">Sporothrix stenoceras</name>
    <dbReference type="NCBI Taxonomy" id="5173"/>
    <lineage>
        <taxon>Eukaryota</taxon>
        <taxon>Fungi</taxon>
        <taxon>Dikarya</taxon>
        <taxon>Ascomycota</taxon>
        <taxon>Pezizomycotina</taxon>
        <taxon>Sordariomycetes</taxon>
        <taxon>Sordariomycetidae</taxon>
        <taxon>Ophiostomatales</taxon>
        <taxon>Ophiostomataceae</taxon>
        <taxon>Sporothrix</taxon>
    </lineage>
</organism>
<feature type="region of interest" description="Disordered" evidence="6">
    <location>
        <begin position="136"/>
        <end position="202"/>
    </location>
</feature>
<comment type="caution">
    <text evidence="8">The sequence shown here is derived from an EMBL/GenBank/DDBJ whole genome shotgun (WGS) entry which is preliminary data.</text>
</comment>
<feature type="compositionally biased region" description="Polar residues" evidence="6">
    <location>
        <begin position="754"/>
        <end position="772"/>
    </location>
</feature>
<evidence type="ECO:0000256" key="1">
    <source>
        <dbReference type="ARBA" id="ARBA00022679"/>
    </source>
</evidence>
<dbReference type="GO" id="GO:0004674">
    <property type="term" value="F:protein serine/threonine kinase activity"/>
    <property type="evidence" value="ECO:0007669"/>
    <property type="project" value="UniProtKB-EC"/>
</dbReference>
<sequence length="1237" mass="132186">MSFSSSGGGTLALPSPTGLHGDSGPSSVRSLRRSLSRSPSRFHLLRAESHNSQHSDSSSSSALPSPCPQPHTTTPAHAPPASLSTSSSASSISSDYNFTSSTPLVTVAGTGAAPHSAQSAPQTGLFSTPLRSGVKLSLRSVRPKTASAKPVSRPRPSPKSPLKRALSINSDMGNSAPSTTPQSAGPSTALSEPLLGQENSSSGGSKFSSLLLALGSSPRNRLDKPSRHSMHLDLSGDSRLDALASAISSPLKRSDAIMNFDQVNPGSPVAKRRSLHGIASLGGDFNVFDFGSPAAVPPARSSFEIHDDSNSREQQNPTATASPAPAPASSASISSPAPAADLNSPSTSSVMAKRTSSLRKSTLQQRHDPRSSWGRRQGEKYLAQQQQQQQQAAPSSPQLQQPKRASNEWLFSAPHTRNKPRASLDQLLKPEPRDSPFKPKGPLPNPSVHPVDRPTGLAGSTHLHQPHPLSRTLTTSSSGSSLPDDSPTHFPVQHPPDRPRPSIFARSLPLNAHRPRPDPVATPQYKSARPLQSVFASAGLVSKMNKNGEDDSLQQANGRPMIMPDTPCKKQVYPSNTYPPSSGSGRKQQQRRFFFSAAPETPFNSSTGSAAQPRGSPANNASESVANFFKRRSTHTRKGSILSLDGDISDSQGAADGFDLPPTPTKSVLAKNLFGSASKGSSTPIAIRDLAASGPGPLSFTPDAAVPRQAPMPISSPIESSSSEKMSPKTPREHSILHNNDFANSMAPPDASRLSISGGPSQQLNAPNKMSVALPSNKSSSMIFPPATPTTDREAYANFVDRRVSITPVHGAAPKDTDMVLTSMFGKVECVGRGEFSQVFRVNTRDSSVYGNGPLDYFSATPSKRSSTRGGNNTPSLARSHSSSAPHVFAVKKVRLPYFGQKEREAKLREVAVLEAVRDRENVLQIFDHWEQNGHLYIQTEYCDEGGMDSFLKKVGENGRLDDFRIWKILLEVSQGLRYVHDAGFIHLDLKPANIFVTYEGHLKIGDFGMATSWPAPKGIEGEGDREYMGPEILQGRYDKPADVFALGLIVLEIACNVFLPDNGPIWVALREGDMSVVPSLTAGEANALVRDSAGMPVVGDFDNSSLDGHSLTASLDLASTTPGRNPPVDFSRSIRPGRNLFGSLSSKKPMGLERPPAFMVNASDAGSLDSVVACLINPDPARRPTVHEILEMESLQWVFGRRRAPATIFEGNWGPEDDEDNVQASFVECDTEMTDV</sequence>
<feature type="region of interest" description="Disordered" evidence="6">
    <location>
        <begin position="698"/>
        <end position="772"/>
    </location>
</feature>
<dbReference type="SMART" id="SM00220">
    <property type="entry name" value="S_TKc"/>
    <property type="match status" value="1"/>
</dbReference>
<dbReference type="InterPro" id="IPR050339">
    <property type="entry name" value="CC_SR_Kinase"/>
</dbReference>
<feature type="compositionally biased region" description="Basic and acidic residues" evidence="6">
    <location>
        <begin position="428"/>
        <end position="437"/>
    </location>
</feature>
<feature type="compositionally biased region" description="Polar residues" evidence="6">
    <location>
        <begin position="343"/>
        <end position="364"/>
    </location>
</feature>
<dbReference type="Pfam" id="PF00069">
    <property type="entry name" value="Pkinase"/>
    <property type="match status" value="1"/>
</dbReference>
<gene>
    <name evidence="8" type="primary">SWE1</name>
    <name evidence="8" type="ORF">Sste5346_001569</name>
</gene>
<evidence type="ECO:0000256" key="2">
    <source>
        <dbReference type="ARBA" id="ARBA00022741"/>
    </source>
</evidence>
<dbReference type="PANTHER" id="PTHR11042">
    <property type="entry name" value="EUKARYOTIC TRANSLATION INITIATION FACTOR 2-ALPHA KINASE EIF2-ALPHA KINASE -RELATED"/>
    <property type="match status" value="1"/>
</dbReference>
<name>A0ABR3ZN61_9PEZI</name>
<proteinExistence type="inferred from homology"/>